<comment type="caution">
    <text evidence="7">The sequence shown here is derived from an EMBL/GenBank/DDBJ whole genome shotgun (WGS) entry which is preliminary data.</text>
</comment>
<keyword evidence="2 5" id="KW-0812">Transmembrane</keyword>
<evidence type="ECO:0000313" key="7">
    <source>
        <dbReference type="EMBL" id="MFC5632146.1"/>
    </source>
</evidence>
<feature type="transmembrane region" description="Helical" evidence="5">
    <location>
        <begin position="122"/>
        <end position="146"/>
    </location>
</feature>
<dbReference type="InterPro" id="IPR013525">
    <property type="entry name" value="ABC2_TM"/>
</dbReference>
<evidence type="ECO:0000256" key="3">
    <source>
        <dbReference type="ARBA" id="ARBA00022989"/>
    </source>
</evidence>
<feature type="domain" description="ABC-2 type transporter transmembrane" evidence="6">
    <location>
        <begin position="40"/>
        <end position="182"/>
    </location>
</feature>
<protein>
    <submittedName>
        <fullName evidence="7">ABC transporter permease</fullName>
    </submittedName>
</protein>
<feature type="transmembrane region" description="Helical" evidence="5">
    <location>
        <begin position="206"/>
        <end position="224"/>
    </location>
</feature>
<evidence type="ECO:0000256" key="1">
    <source>
        <dbReference type="ARBA" id="ARBA00004141"/>
    </source>
</evidence>
<reference evidence="8" key="1">
    <citation type="journal article" date="2019" name="Int. J. Syst. Evol. Microbiol.">
        <title>The Global Catalogue of Microorganisms (GCM) 10K type strain sequencing project: providing services to taxonomists for standard genome sequencing and annotation.</title>
        <authorList>
            <consortium name="The Broad Institute Genomics Platform"/>
            <consortium name="The Broad Institute Genome Sequencing Center for Infectious Disease"/>
            <person name="Wu L."/>
            <person name="Ma J."/>
        </authorList>
    </citation>
    <scope>NUCLEOTIDE SEQUENCE [LARGE SCALE GENOMIC DNA]</scope>
    <source>
        <strain evidence="8">DT43</strain>
    </source>
</reference>
<dbReference type="Proteomes" id="UP001596110">
    <property type="component" value="Unassembled WGS sequence"/>
</dbReference>
<feature type="transmembrane region" description="Helical" evidence="5">
    <location>
        <begin position="21"/>
        <end position="38"/>
    </location>
</feature>
<evidence type="ECO:0000313" key="8">
    <source>
        <dbReference type="Proteomes" id="UP001596110"/>
    </source>
</evidence>
<proteinExistence type="predicted"/>
<feature type="transmembrane region" description="Helical" evidence="5">
    <location>
        <begin position="50"/>
        <end position="71"/>
    </location>
</feature>
<dbReference type="Pfam" id="PF12698">
    <property type="entry name" value="ABC2_membrane_3"/>
    <property type="match status" value="1"/>
</dbReference>
<name>A0ABW0UJP1_9STRE</name>
<keyword evidence="4 5" id="KW-0472">Membrane</keyword>
<organism evidence="7 8">
    <name type="scientific">Streptococcus caledonicus</name>
    <dbReference type="NCBI Taxonomy" id="2614158"/>
    <lineage>
        <taxon>Bacteria</taxon>
        <taxon>Bacillati</taxon>
        <taxon>Bacillota</taxon>
        <taxon>Bacilli</taxon>
        <taxon>Lactobacillales</taxon>
        <taxon>Streptococcaceae</taxon>
        <taxon>Streptococcus</taxon>
    </lineage>
</organism>
<evidence type="ECO:0000256" key="4">
    <source>
        <dbReference type="ARBA" id="ARBA00023136"/>
    </source>
</evidence>
<evidence type="ECO:0000259" key="6">
    <source>
        <dbReference type="Pfam" id="PF12698"/>
    </source>
</evidence>
<evidence type="ECO:0000256" key="2">
    <source>
        <dbReference type="ARBA" id="ARBA00022692"/>
    </source>
</evidence>
<keyword evidence="3 5" id="KW-1133">Transmembrane helix</keyword>
<dbReference type="EMBL" id="JBHSOJ010000033">
    <property type="protein sequence ID" value="MFC5632146.1"/>
    <property type="molecule type" value="Genomic_DNA"/>
</dbReference>
<evidence type="ECO:0000256" key="5">
    <source>
        <dbReference type="SAM" id="Phobius"/>
    </source>
</evidence>
<dbReference type="RefSeq" id="WP_156805922.1">
    <property type="nucleotide sequence ID" value="NZ_JBHSOJ010000033.1"/>
</dbReference>
<feature type="transmembrane region" description="Helical" evidence="5">
    <location>
        <begin position="92"/>
        <end position="110"/>
    </location>
</feature>
<keyword evidence="8" id="KW-1185">Reference proteome</keyword>
<gene>
    <name evidence="7" type="ORF">ACFPQ3_11495</name>
</gene>
<sequence length="231" mass="26194">MFKCLSALIWSRKEILLANKQTAVMLLMPAGFIALYSFMFKDMPNSHDMIFGMVLPMISAMIGYVLPTLIAEEAEKNNQRTLILSGVKVWEYVIASLFIPFATVVVYLVALPFALNIDLSNWVNYLAVSILTSLVTILLYLAVALVCDTQARATISAMPVMMATMLLPMMAMMNEDMGKWITYTHMGAYTKWNLQGAEYPLSDKSFWFLILWLVVSVVLVFYFAKKKHLKK</sequence>
<feature type="transmembrane region" description="Helical" evidence="5">
    <location>
        <begin position="153"/>
        <end position="173"/>
    </location>
</feature>
<accession>A0ABW0UJP1</accession>
<comment type="subcellular location">
    <subcellularLocation>
        <location evidence="1">Membrane</location>
        <topology evidence="1">Multi-pass membrane protein</topology>
    </subcellularLocation>
</comment>